<proteinExistence type="inferred from homology"/>
<dbReference type="Gene3D" id="3.40.640.10">
    <property type="entry name" value="Type I PLP-dependent aspartate aminotransferase-like (Major domain)"/>
    <property type="match status" value="1"/>
</dbReference>
<comment type="cofactor">
    <cofactor evidence="1">
        <name>pyridoxal 5'-phosphate</name>
        <dbReference type="ChEBI" id="CHEBI:597326"/>
    </cofactor>
</comment>
<name>A0A381PMB4_9ZZZZ</name>
<keyword evidence="4" id="KW-0808">Transferase</keyword>
<dbReference type="NCBIfam" id="TIGR01141">
    <property type="entry name" value="hisC"/>
    <property type="match status" value="1"/>
</dbReference>
<evidence type="ECO:0000256" key="2">
    <source>
        <dbReference type="ARBA" id="ARBA00022576"/>
    </source>
</evidence>
<dbReference type="Pfam" id="PF00155">
    <property type="entry name" value="Aminotran_1_2"/>
    <property type="match status" value="1"/>
</dbReference>
<accession>A0A381PMB4</accession>
<dbReference type="InterPro" id="IPR004839">
    <property type="entry name" value="Aminotransferase_I/II_large"/>
</dbReference>
<keyword evidence="6" id="KW-0368">Histidine biosynthesis</keyword>
<evidence type="ECO:0000259" key="8">
    <source>
        <dbReference type="Pfam" id="PF00155"/>
    </source>
</evidence>
<dbReference type="GO" id="GO:0030170">
    <property type="term" value="F:pyridoxal phosphate binding"/>
    <property type="evidence" value="ECO:0007669"/>
    <property type="project" value="InterPro"/>
</dbReference>
<dbReference type="PANTHER" id="PTHR42885:SF2">
    <property type="entry name" value="HISTIDINOL-PHOSPHATE AMINOTRANSFERASE"/>
    <property type="match status" value="1"/>
</dbReference>
<sequence length="362" mass="40160">MSFERLNIKNMKGYKPGEQIEGPDVIKLNTNENPYPASPAVAAALKNLDTESLRRYPPPLADSFRKAAAKLNNVTEENIIPTKGGDELLRLAITTFVDTDEKIVVTQPSYTLYPVLTDVQGCVLIEVPLQHDWSMPSDFEDYLNSSGAKMCILVNPHAPTGRLLEANYLSQLADSFQGILVIDEAYVDFVDPKFQYNSVPLIKSKDNVLILRSLSKGYSLAGLRFGYGIGAQSLLKPMIYKTRDSYNTDTVAQRLATAALESVDYARGTWDRVRKSRASLTDGLKQVGLNTVPSQSNFVFCQVPSPINAKDLYEGLKQRNILVRYFDQDGLKNNLRISVGSDSENAVLLEAIRSLINTPDLD</sequence>
<dbReference type="InterPro" id="IPR015421">
    <property type="entry name" value="PyrdxlP-dep_Trfase_major"/>
</dbReference>
<dbReference type="InterPro" id="IPR015422">
    <property type="entry name" value="PyrdxlP-dep_Trfase_small"/>
</dbReference>
<organism evidence="9">
    <name type="scientific">marine metagenome</name>
    <dbReference type="NCBI Taxonomy" id="408172"/>
    <lineage>
        <taxon>unclassified sequences</taxon>
        <taxon>metagenomes</taxon>
        <taxon>ecological metagenomes</taxon>
    </lineage>
</organism>
<dbReference type="AlphaFoldDB" id="A0A381PMB4"/>
<evidence type="ECO:0000313" key="9">
    <source>
        <dbReference type="EMBL" id="SUZ67179.1"/>
    </source>
</evidence>
<keyword evidence="3" id="KW-0028">Amino-acid biosynthesis</keyword>
<dbReference type="EMBL" id="UINC01001005">
    <property type="protein sequence ID" value="SUZ67179.1"/>
    <property type="molecule type" value="Genomic_DNA"/>
</dbReference>
<dbReference type="InterPro" id="IPR015424">
    <property type="entry name" value="PyrdxlP-dep_Trfase"/>
</dbReference>
<dbReference type="PANTHER" id="PTHR42885">
    <property type="entry name" value="HISTIDINOL-PHOSPHATE AMINOTRANSFERASE-RELATED"/>
    <property type="match status" value="1"/>
</dbReference>
<dbReference type="SUPFAM" id="SSF53383">
    <property type="entry name" value="PLP-dependent transferases"/>
    <property type="match status" value="1"/>
</dbReference>
<keyword evidence="5" id="KW-0663">Pyridoxal phosphate</keyword>
<evidence type="ECO:0000256" key="7">
    <source>
        <dbReference type="ARBA" id="ARBA00029440"/>
    </source>
</evidence>
<gene>
    <name evidence="9" type="ORF">METZ01_LOCUS20033</name>
</gene>
<evidence type="ECO:0000256" key="6">
    <source>
        <dbReference type="ARBA" id="ARBA00023102"/>
    </source>
</evidence>
<dbReference type="CDD" id="cd00609">
    <property type="entry name" value="AAT_like"/>
    <property type="match status" value="1"/>
</dbReference>
<reference evidence="9" key="1">
    <citation type="submission" date="2018-05" db="EMBL/GenBank/DDBJ databases">
        <authorList>
            <person name="Lanie J.A."/>
            <person name="Ng W.-L."/>
            <person name="Kazmierczak K.M."/>
            <person name="Andrzejewski T.M."/>
            <person name="Davidsen T.M."/>
            <person name="Wayne K.J."/>
            <person name="Tettelin H."/>
            <person name="Glass J.I."/>
            <person name="Rusch D."/>
            <person name="Podicherti R."/>
            <person name="Tsui H.-C.T."/>
            <person name="Winkler M.E."/>
        </authorList>
    </citation>
    <scope>NUCLEOTIDE SEQUENCE</scope>
</reference>
<dbReference type="Gene3D" id="3.90.1150.10">
    <property type="entry name" value="Aspartate Aminotransferase, domain 1"/>
    <property type="match status" value="1"/>
</dbReference>
<dbReference type="GO" id="GO:0004400">
    <property type="term" value="F:histidinol-phosphate transaminase activity"/>
    <property type="evidence" value="ECO:0007669"/>
    <property type="project" value="InterPro"/>
</dbReference>
<protein>
    <recommendedName>
        <fullName evidence="8">Aminotransferase class I/classII large domain-containing protein</fullName>
    </recommendedName>
</protein>
<evidence type="ECO:0000256" key="4">
    <source>
        <dbReference type="ARBA" id="ARBA00022679"/>
    </source>
</evidence>
<evidence type="ECO:0000256" key="1">
    <source>
        <dbReference type="ARBA" id="ARBA00001933"/>
    </source>
</evidence>
<evidence type="ECO:0000256" key="3">
    <source>
        <dbReference type="ARBA" id="ARBA00022605"/>
    </source>
</evidence>
<keyword evidence="2" id="KW-0032">Aminotransferase</keyword>
<comment type="pathway">
    <text evidence="7">Amino-acid biosynthesis.</text>
</comment>
<dbReference type="HAMAP" id="MF_01023">
    <property type="entry name" value="HisC_aminotrans_2"/>
    <property type="match status" value="1"/>
</dbReference>
<evidence type="ECO:0000256" key="5">
    <source>
        <dbReference type="ARBA" id="ARBA00022898"/>
    </source>
</evidence>
<dbReference type="InterPro" id="IPR005861">
    <property type="entry name" value="HisP_aminotrans"/>
</dbReference>
<feature type="domain" description="Aminotransferase class I/classII large" evidence="8">
    <location>
        <begin position="24"/>
        <end position="352"/>
    </location>
</feature>
<dbReference type="GO" id="GO:0000105">
    <property type="term" value="P:L-histidine biosynthetic process"/>
    <property type="evidence" value="ECO:0007669"/>
    <property type="project" value="UniProtKB-KW"/>
</dbReference>